<proteinExistence type="predicted"/>
<protein>
    <submittedName>
        <fullName evidence="1">Uncharacterized protein</fullName>
    </submittedName>
</protein>
<sequence>MAKKIEVRLDNNPVKTNIYRNIIKFVTVGMQTNPNLATAFNFNVKVDSTIIKNINKTFTASTSDLNNTIRGANVAATIANLVTNLQTYNTDAAIAYSSSGTDLYIDVTTTGEAAGYVVAVSNNTVVISNNFLQTLTQNTTEQFTYNLAIPSEFIDATNYQFQFAAFLTAGKITIGATKAETVINLYNFLFNYYQPYSYVTVITNVDGADILINKSDVTVSTVSVSTNVDLTYVDITPANITRDEIILSRSPYNVFIEPTVLFDSAEIEMRLYRGEFDVDKPNTPQFTLSNQVIKAGQTKINFEVAKFVNDYCKSNIPIFGIGINTSTAFDSVWLETTLTAFYQGSNIGQQVKNFYAVDGFGYHTELMNPKLQTNVLSSITNHIVYRYSDYPIYFVSEGLQSIKIGGVSQPFGLNPEFNNQLVSYINIGSYTEDELLGSPFLVRFTYETGNEDHFITVKDACKYPLYNCFFKNKYGVWQSIPFSLRNKQSFEVESSEYMPIISTFGEYSLQSHQQKTFNPNAKEKITCNTDYLPEYYNLLFDELMVSEFVYLENDGQYLPVNINKKSFERKTRLFDKLIQYTMEFEYSFNKINQVY</sequence>
<dbReference type="EMBL" id="LR796598">
    <property type="protein sequence ID" value="CAB4153892.1"/>
    <property type="molecule type" value="Genomic_DNA"/>
</dbReference>
<gene>
    <name evidence="1" type="ORF">UFOVP634_33</name>
</gene>
<name>A0A6J5N515_9CAUD</name>
<organism evidence="1">
    <name type="scientific">uncultured Caudovirales phage</name>
    <dbReference type="NCBI Taxonomy" id="2100421"/>
    <lineage>
        <taxon>Viruses</taxon>
        <taxon>Duplodnaviria</taxon>
        <taxon>Heunggongvirae</taxon>
        <taxon>Uroviricota</taxon>
        <taxon>Caudoviricetes</taxon>
        <taxon>Peduoviridae</taxon>
        <taxon>Maltschvirus</taxon>
        <taxon>Maltschvirus maltsch</taxon>
    </lineage>
</organism>
<evidence type="ECO:0000313" key="1">
    <source>
        <dbReference type="EMBL" id="CAB4153892.1"/>
    </source>
</evidence>
<accession>A0A6J5N515</accession>
<reference evidence="1" key="1">
    <citation type="submission" date="2020-04" db="EMBL/GenBank/DDBJ databases">
        <authorList>
            <person name="Chiriac C."/>
            <person name="Salcher M."/>
            <person name="Ghai R."/>
            <person name="Kavagutti S V."/>
        </authorList>
    </citation>
    <scope>NUCLEOTIDE SEQUENCE</scope>
</reference>